<keyword evidence="4" id="KW-1185">Reference proteome</keyword>
<dbReference type="InterPro" id="IPR004360">
    <property type="entry name" value="Glyas_Fos-R_dOase_dom"/>
</dbReference>
<dbReference type="Gene3D" id="3.10.180.10">
    <property type="entry name" value="2,3-Dihydroxybiphenyl 1,2-Dioxygenase, domain 1"/>
    <property type="match status" value="2"/>
</dbReference>
<dbReference type="InterPro" id="IPR037523">
    <property type="entry name" value="VOC_core"/>
</dbReference>
<dbReference type="PANTHER" id="PTHR43048:SF6">
    <property type="entry name" value="BLR8189 PROTEIN"/>
    <property type="match status" value="1"/>
</dbReference>
<gene>
    <name evidence="3" type="ORF">MM236_02575</name>
</gene>
<dbReference type="PROSITE" id="PS51819">
    <property type="entry name" value="VOC"/>
    <property type="match status" value="2"/>
</dbReference>
<organism evidence="3 4">
    <name type="scientific">Belliella calami</name>
    <dbReference type="NCBI Taxonomy" id="2923436"/>
    <lineage>
        <taxon>Bacteria</taxon>
        <taxon>Pseudomonadati</taxon>
        <taxon>Bacteroidota</taxon>
        <taxon>Cytophagia</taxon>
        <taxon>Cytophagales</taxon>
        <taxon>Cyclobacteriaceae</taxon>
        <taxon>Belliella</taxon>
    </lineage>
</organism>
<evidence type="ECO:0000259" key="2">
    <source>
        <dbReference type="PROSITE" id="PS51819"/>
    </source>
</evidence>
<evidence type="ECO:0000256" key="1">
    <source>
        <dbReference type="ARBA" id="ARBA00022723"/>
    </source>
</evidence>
<dbReference type="SUPFAM" id="SSF54593">
    <property type="entry name" value="Glyoxalase/Bleomycin resistance protein/Dihydroxybiphenyl dioxygenase"/>
    <property type="match status" value="2"/>
</dbReference>
<dbReference type="EMBL" id="JAKZGS010000002">
    <property type="protein sequence ID" value="MCH7396849.1"/>
    <property type="molecule type" value="Genomic_DNA"/>
</dbReference>
<feature type="domain" description="VOC" evidence="2">
    <location>
        <begin position="166"/>
        <end position="319"/>
    </location>
</feature>
<dbReference type="InterPro" id="IPR029068">
    <property type="entry name" value="Glyas_Bleomycin-R_OHBP_Dase"/>
</dbReference>
<accession>A0ABS9UKG0</accession>
<protein>
    <submittedName>
        <fullName evidence="3">VOC family protein</fullName>
    </submittedName>
</protein>
<dbReference type="Pfam" id="PF00903">
    <property type="entry name" value="Glyoxalase"/>
    <property type="match status" value="2"/>
</dbReference>
<proteinExistence type="predicted"/>
<dbReference type="Proteomes" id="UP001165488">
    <property type="component" value="Unassembled WGS sequence"/>
</dbReference>
<evidence type="ECO:0000313" key="3">
    <source>
        <dbReference type="EMBL" id="MCH7396849.1"/>
    </source>
</evidence>
<evidence type="ECO:0000313" key="4">
    <source>
        <dbReference type="Proteomes" id="UP001165488"/>
    </source>
</evidence>
<keyword evidence="1" id="KW-0479">Metal-binding</keyword>
<comment type="caution">
    <text evidence="3">The sequence shown here is derived from an EMBL/GenBank/DDBJ whole genome shotgun (WGS) entry which is preliminary data.</text>
</comment>
<dbReference type="RefSeq" id="WP_241273369.1">
    <property type="nucleotide sequence ID" value="NZ_JAKZGS010000002.1"/>
</dbReference>
<name>A0ABS9UKG0_9BACT</name>
<reference evidence="3" key="1">
    <citation type="submission" date="2022-03" db="EMBL/GenBank/DDBJ databases">
        <title>De novo assembled genomes of Belliella spp. (Cyclobacteriaceae) strains.</title>
        <authorList>
            <person name="Szabo A."/>
            <person name="Korponai K."/>
            <person name="Felfoldi T."/>
        </authorList>
    </citation>
    <scope>NUCLEOTIDE SEQUENCE</scope>
    <source>
        <strain evidence="3">DSM 107340</strain>
    </source>
</reference>
<feature type="domain" description="VOC" evidence="2">
    <location>
        <begin position="13"/>
        <end position="153"/>
    </location>
</feature>
<dbReference type="PANTHER" id="PTHR43048">
    <property type="entry name" value="METHYLMALONYL-COA EPIMERASE"/>
    <property type="match status" value="1"/>
</dbReference>
<sequence length="357" mass="40563">MSQNNGNLPIITGIQQVGIGVADAKEAWAWYRKFFKMDVPVFEDAATANLMTKYTSGKAQERYAILALNMQGGGGFEIWQYTKKTPIALGFEMGLGDLGIFAVKIRTKDIQKTYDFFVKEGVEILSKPVKSPCGRSHFYVKDPYGNIFEMIESNSWFKLNQDNTGGVAGVTIGVRDIEKALKLYQGILGYTSIKSDQTDTFEDLVQLPGGKEKFRRVLINRLENRVGAFSRLLCKTEIELFELKDKEPKKIFADRDWGDLGFIHVCFDVTGMKQLEKKCEQAGFPFTVDSSNSFDMGKAAGHFSYCEDPDGTLIEFVETHKIPIMEKWGWFYSLKQRKAEKPLPNWMFSLMSLNRKK</sequence>
<dbReference type="InterPro" id="IPR051785">
    <property type="entry name" value="MMCE/EMCE_epimerase"/>
</dbReference>